<keyword evidence="1" id="KW-1133">Transmembrane helix</keyword>
<dbReference type="EMBL" id="UINC01040587">
    <property type="protein sequence ID" value="SVB40665.1"/>
    <property type="molecule type" value="Genomic_DNA"/>
</dbReference>
<dbReference type="AlphaFoldDB" id="A0A382DR28"/>
<evidence type="ECO:0000256" key="1">
    <source>
        <dbReference type="SAM" id="Phobius"/>
    </source>
</evidence>
<evidence type="ECO:0000313" key="2">
    <source>
        <dbReference type="EMBL" id="SVB40665.1"/>
    </source>
</evidence>
<feature type="non-terminal residue" evidence="2">
    <location>
        <position position="1"/>
    </location>
</feature>
<keyword evidence="1" id="KW-0812">Transmembrane</keyword>
<gene>
    <name evidence="2" type="ORF">METZ01_LOCUS193519</name>
</gene>
<proteinExistence type="predicted"/>
<accession>A0A382DR28</accession>
<sequence>VSLLGCYANKVKLWHFRPLLLLLALTAPSLIIYVEAKESLYKGKLIDIGTHRLHIHCTGEGS</sequence>
<protein>
    <submittedName>
        <fullName evidence="2">Uncharacterized protein</fullName>
    </submittedName>
</protein>
<keyword evidence="1" id="KW-0472">Membrane</keyword>
<feature type="non-terminal residue" evidence="2">
    <location>
        <position position="62"/>
    </location>
</feature>
<name>A0A382DR28_9ZZZZ</name>
<organism evidence="2">
    <name type="scientific">marine metagenome</name>
    <dbReference type="NCBI Taxonomy" id="408172"/>
    <lineage>
        <taxon>unclassified sequences</taxon>
        <taxon>metagenomes</taxon>
        <taxon>ecological metagenomes</taxon>
    </lineage>
</organism>
<reference evidence="2" key="1">
    <citation type="submission" date="2018-05" db="EMBL/GenBank/DDBJ databases">
        <authorList>
            <person name="Lanie J.A."/>
            <person name="Ng W.-L."/>
            <person name="Kazmierczak K.M."/>
            <person name="Andrzejewski T.M."/>
            <person name="Davidsen T.M."/>
            <person name="Wayne K.J."/>
            <person name="Tettelin H."/>
            <person name="Glass J.I."/>
            <person name="Rusch D."/>
            <person name="Podicherti R."/>
            <person name="Tsui H.-C.T."/>
            <person name="Winkler M.E."/>
        </authorList>
    </citation>
    <scope>NUCLEOTIDE SEQUENCE</scope>
</reference>
<feature type="transmembrane region" description="Helical" evidence="1">
    <location>
        <begin position="14"/>
        <end position="34"/>
    </location>
</feature>